<feature type="region of interest" description="Disordered" evidence="1">
    <location>
        <begin position="293"/>
        <end position="340"/>
    </location>
</feature>
<feature type="region of interest" description="Disordered" evidence="1">
    <location>
        <begin position="1"/>
        <end position="48"/>
    </location>
</feature>
<protein>
    <submittedName>
        <fullName evidence="2">MFS-type transporter</fullName>
    </submittedName>
</protein>
<sequence>NEDSLTAKLEEVENDIAKEREQRSKAAPLKRSRGSRKPASKPGSASERVVASVLGNRPPVPDHLKATKAASLLLKKRNAKSYASGQNSLDGEVTSSVKKQLFESSVNAVDTSNSDSADMEADTVDFTDDDSDHNVTSATVCKCPVSQFVHKHCSPTTSAFLRDLTYLFENHGDLQEKIYLTLLPIPDTVKKVELSSNRGVFIAQSDKEEIRVDFKNKSSALCREALFCLYGKEVFQTHNVTARGLKRGSYGIEEKVLKSVLELVNHNVELSNRMKFSTMVASINKRAPEWRAKGALRASEKKKKTPKSKQQVFSSPFKCSPLPLSDADKEDVGNGKENVPALAKSGLTSTPLQNITCPPHTEGLCSFLCITT</sequence>
<evidence type="ECO:0000313" key="2">
    <source>
        <dbReference type="EMBL" id="KAK3916167.1"/>
    </source>
</evidence>
<organism evidence="2 3">
    <name type="scientific">Frankliniella fusca</name>
    <dbReference type="NCBI Taxonomy" id="407009"/>
    <lineage>
        <taxon>Eukaryota</taxon>
        <taxon>Metazoa</taxon>
        <taxon>Ecdysozoa</taxon>
        <taxon>Arthropoda</taxon>
        <taxon>Hexapoda</taxon>
        <taxon>Insecta</taxon>
        <taxon>Pterygota</taxon>
        <taxon>Neoptera</taxon>
        <taxon>Paraneoptera</taxon>
        <taxon>Thysanoptera</taxon>
        <taxon>Terebrantia</taxon>
        <taxon>Thripoidea</taxon>
        <taxon>Thripidae</taxon>
        <taxon>Frankliniella</taxon>
    </lineage>
</organism>
<dbReference type="EMBL" id="JAHWGI010000493">
    <property type="protein sequence ID" value="KAK3916167.1"/>
    <property type="molecule type" value="Genomic_DNA"/>
</dbReference>
<keyword evidence="3" id="KW-1185">Reference proteome</keyword>
<proteinExistence type="predicted"/>
<comment type="caution">
    <text evidence="2">The sequence shown here is derived from an EMBL/GenBank/DDBJ whole genome shotgun (WGS) entry which is preliminary data.</text>
</comment>
<feature type="non-terminal residue" evidence="2">
    <location>
        <position position="1"/>
    </location>
</feature>
<name>A0AAE1H7E1_9NEOP</name>
<dbReference type="Proteomes" id="UP001219518">
    <property type="component" value="Unassembled WGS sequence"/>
</dbReference>
<evidence type="ECO:0000313" key="3">
    <source>
        <dbReference type="Proteomes" id="UP001219518"/>
    </source>
</evidence>
<gene>
    <name evidence="2" type="ORF">KUF71_000807</name>
</gene>
<accession>A0AAE1H7E1</accession>
<dbReference type="AlphaFoldDB" id="A0AAE1H7E1"/>
<feature type="compositionally biased region" description="Basic residues" evidence="1">
    <location>
        <begin position="28"/>
        <end position="39"/>
    </location>
</feature>
<evidence type="ECO:0000256" key="1">
    <source>
        <dbReference type="SAM" id="MobiDB-lite"/>
    </source>
</evidence>
<reference evidence="2" key="1">
    <citation type="submission" date="2021-07" db="EMBL/GenBank/DDBJ databases">
        <authorList>
            <person name="Catto M.A."/>
            <person name="Jacobson A."/>
            <person name="Kennedy G."/>
            <person name="Labadie P."/>
            <person name="Hunt B.G."/>
            <person name="Srinivasan R."/>
        </authorList>
    </citation>
    <scope>NUCLEOTIDE SEQUENCE</scope>
    <source>
        <strain evidence="2">PL_HMW_Pooled</strain>
        <tissue evidence="2">Head</tissue>
    </source>
</reference>
<reference evidence="2" key="2">
    <citation type="journal article" date="2023" name="BMC Genomics">
        <title>Pest status, molecular evolution, and epigenetic factors derived from the genome assembly of Frankliniella fusca, a thysanopteran phytovirus vector.</title>
        <authorList>
            <person name="Catto M.A."/>
            <person name="Labadie P.E."/>
            <person name="Jacobson A.L."/>
            <person name="Kennedy G.G."/>
            <person name="Srinivasan R."/>
            <person name="Hunt B.G."/>
        </authorList>
    </citation>
    <scope>NUCLEOTIDE SEQUENCE</scope>
    <source>
        <strain evidence="2">PL_HMW_Pooled</strain>
    </source>
</reference>
<feature type="compositionally biased region" description="Basic and acidic residues" evidence="1">
    <location>
        <begin position="8"/>
        <end position="24"/>
    </location>
</feature>